<organism evidence="5 6">
    <name type="scientific">Bacillus benzoevorans</name>
    <dbReference type="NCBI Taxonomy" id="1456"/>
    <lineage>
        <taxon>Bacteria</taxon>
        <taxon>Bacillati</taxon>
        <taxon>Bacillota</taxon>
        <taxon>Bacilli</taxon>
        <taxon>Bacillales</taxon>
        <taxon>Bacillaceae</taxon>
        <taxon>Bacillus</taxon>
    </lineage>
</organism>
<dbReference type="Pfam" id="PF05225">
    <property type="entry name" value="HTH_psq"/>
    <property type="match status" value="1"/>
</dbReference>
<dbReference type="InterPro" id="IPR019734">
    <property type="entry name" value="TPR_rpt"/>
</dbReference>
<dbReference type="SUPFAM" id="SSF48452">
    <property type="entry name" value="TPR-like"/>
    <property type="match status" value="2"/>
</dbReference>
<dbReference type="SMART" id="SM00028">
    <property type="entry name" value="TPR"/>
    <property type="match status" value="5"/>
</dbReference>
<name>A0A7X0LW03_9BACI</name>
<dbReference type="PROSITE" id="PS50005">
    <property type="entry name" value="TPR"/>
    <property type="match status" value="2"/>
</dbReference>
<dbReference type="PANTHER" id="PTHR45586:SF1">
    <property type="entry name" value="LIPOPOLYSACCHARIDE ASSEMBLY PROTEIN B"/>
    <property type="match status" value="1"/>
</dbReference>
<dbReference type="InterPro" id="IPR051012">
    <property type="entry name" value="CellSynth/LPSAsmb/PSIAsmb"/>
</dbReference>
<evidence type="ECO:0000256" key="3">
    <source>
        <dbReference type="PROSITE-ProRule" id="PRU00339"/>
    </source>
</evidence>
<dbReference type="Pfam" id="PF13432">
    <property type="entry name" value="TPR_16"/>
    <property type="match status" value="1"/>
</dbReference>
<dbReference type="RefSeq" id="WP_184524801.1">
    <property type="nucleotide sequence ID" value="NZ_JACHGK010000004.1"/>
</dbReference>
<dbReference type="InterPro" id="IPR011990">
    <property type="entry name" value="TPR-like_helical_dom_sf"/>
</dbReference>
<evidence type="ECO:0000313" key="6">
    <source>
        <dbReference type="Proteomes" id="UP000531594"/>
    </source>
</evidence>
<dbReference type="Pfam" id="PF14559">
    <property type="entry name" value="TPR_19"/>
    <property type="match status" value="1"/>
</dbReference>
<evidence type="ECO:0000259" key="4">
    <source>
        <dbReference type="Pfam" id="PF05225"/>
    </source>
</evidence>
<proteinExistence type="predicted"/>
<evidence type="ECO:0000256" key="2">
    <source>
        <dbReference type="ARBA" id="ARBA00022803"/>
    </source>
</evidence>
<dbReference type="GO" id="GO:0003677">
    <property type="term" value="F:DNA binding"/>
    <property type="evidence" value="ECO:0007669"/>
    <property type="project" value="InterPro"/>
</dbReference>
<dbReference type="PANTHER" id="PTHR45586">
    <property type="entry name" value="TPR REPEAT-CONTAINING PROTEIN PA4667"/>
    <property type="match status" value="1"/>
</dbReference>
<gene>
    <name evidence="5" type="ORF">HNR53_001702</name>
</gene>
<evidence type="ECO:0000256" key="1">
    <source>
        <dbReference type="ARBA" id="ARBA00022737"/>
    </source>
</evidence>
<keyword evidence="2 3" id="KW-0802">TPR repeat</keyword>
<feature type="repeat" description="TPR" evidence="3">
    <location>
        <begin position="21"/>
        <end position="54"/>
    </location>
</feature>
<dbReference type="Proteomes" id="UP000531594">
    <property type="component" value="Unassembled WGS sequence"/>
</dbReference>
<dbReference type="InterPro" id="IPR007889">
    <property type="entry name" value="HTH_Psq"/>
</dbReference>
<comment type="caution">
    <text evidence="5">The sequence shown here is derived from an EMBL/GenBank/DDBJ whole genome shotgun (WGS) entry which is preliminary data.</text>
</comment>
<accession>A0A7X0LW03</accession>
<feature type="domain" description="HTH psq-type" evidence="4">
    <location>
        <begin position="458"/>
        <end position="498"/>
    </location>
</feature>
<dbReference type="AlphaFoldDB" id="A0A7X0LW03"/>
<sequence length="501" mass="58293">MSKNSHVTQPTGKVLSFIPTGEYYFTKGLKAFRRRDFHKAKKYLQRALQLEPHEPMIACQLAIIYTELGEYQQSNQLLHMVMEEMDHDMVECHYFLANNYAHLGFFKDAYHHANCYLEMESDGEFVEDAEDLIEVLTLEADEIDDEDLYGQDDLMMKQEQARELLESGHFPKAIKILNEVIKEFPEHWSAYNNLALAYFYLGEFEKALQILDDVMERNPGNLHAVCNKLVFSYFLKDFKQVMEIKSMLKKVQPILTDHQYKIGATFALVGEYEPAYQLLRKLQKHGYEGDGPFYYWLAYSSYFTGKEQLARTVWEKVLEINPEKAGFEPWSENHPTAAGYEESVTTILKKLDSNHMEERLFAVFLISLSTDQGSDLFVKEHLKFEQFSVLEKQYVSMIRSGIQPESSQIPAAHEVALMLYEQHQPIGTVEAGLYLMWFTAFISMFKEKVSLKNKKAYAAAIEYIWNKLRSEKVSQQQVANHYGLSLSTLQKYVKLVNHHLQ</sequence>
<dbReference type="Gene3D" id="1.25.40.10">
    <property type="entry name" value="Tetratricopeptide repeat domain"/>
    <property type="match status" value="2"/>
</dbReference>
<dbReference type="PROSITE" id="PS50293">
    <property type="entry name" value="TPR_REGION"/>
    <property type="match status" value="1"/>
</dbReference>
<protein>
    <submittedName>
        <fullName evidence="5">Tetratricopeptide (TPR) repeat protein</fullName>
    </submittedName>
</protein>
<evidence type="ECO:0000313" key="5">
    <source>
        <dbReference type="EMBL" id="MBB6445092.1"/>
    </source>
</evidence>
<keyword evidence="6" id="KW-1185">Reference proteome</keyword>
<dbReference type="EMBL" id="JACHGK010000004">
    <property type="protein sequence ID" value="MBB6445092.1"/>
    <property type="molecule type" value="Genomic_DNA"/>
</dbReference>
<keyword evidence="1" id="KW-0677">Repeat</keyword>
<reference evidence="5 6" key="1">
    <citation type="submission" date="2020-08" db="EMBL/GenBank/DDBJ databases">
        <title>Genomic Encyclopedia of Type Strains, Phase IV (KMG-IV): sequencing the most valuable type-strain genomes for metagenomic binning, comparative biology and taxonomic classification.</title>
        <authorList>
            <person name="Goeker M."/>
        </authorList>
    </citation>
    <scope>NUCLEOTIDE SEQUENCE [LARGE SCALE GENOMIC DNA]</scope>
    <source>
        <strain evidence="5 6">DSM 5391</strain>
    </source>
</reference>
<feature type="repeat" description="TPR" evidence="3">
    <location>
        <begin position="188"/>
        <end position="221"/>
    </location>
</feature>